<accession>D6WDG8</accession>
<proteinExistence type="predicted"/>
<dbReference type="AlphaFoldDB" id="D6WDG8"/>
<dbReference type="EMBL" id="KQ971322">
    <property type="protein sequence ID" value="EFA00772.1"/>
    <property type="molecule type" value="Genomic_DNA"/>
</dbReference>
<organism evidence="1 2">
    <name type="scientific">Tribolium castaneum</name>
    <name type="common">Red flour beetle</name>
    <dbReference type="NCBI Taxonomy" id="7070"/>
    <lineage>
        <taxon>Eukaryota</taxon>
        <taxon>Metazoa</taxon>
        <taxon>Ecdysozoa</taxon>
        <taxon>Arthropoda</taxon>
        <taxon>Hexapoda</taxon>
        <taxon>Insecta</taxon>
        <taxon>Pterygota</taxon>
        <taxon>Neoptera</taxon>
        <taxon>Endopterygota</taxon>
        <taxon>Coleoptera</taxon>
        <taxon>Polyphaga</taxon>
        <taxon>Cucujiformia</taxon>
        <taxon>Tenebrionidae</taxon>
        <taxon>Tenebrionidae incertae sedis</taxon>
        <taxon>Tribolium</taxon>
    </lineage>
</organism>
<reference evidence="1 2" key="1">
    <citation type="journal article" date="2008" name="Nature">
        <title>The genome of the model beetle and pest Tribolium castaneum.</title>
        <authorList>
            <consortium name="Tribolium Genome Sequencing Consortium"/>
            <person name="Richards S."/>
            <person name="Gibbs R.A."/>
            <person name="Weinstock G.M."/>
            <person name="Brown S.J."/>
            <person name="Denell R."/>
            <person name="Beeman R.W."/>
            <person name="Gibbs R."/>
            <person name="Beeman R.W."/>
            <person name="Brown S.J."/>
            <person name="Bucher G."/>
            <person name="Friedrich M."/>
            <person name="Grimmelikhuijzen C.J."/>
            <person name="Klingler M."/>
            <person name="Lorenzen M."/>
            <person name="Richards S."/>
            <person name="Roth S."/>
            <person name="Schroder R."/>
            <person name="Tautz D."/>
            <person name="Zdobnov E.M."/>
            <person name="Muzny D."/>
            <person name="Gibbs R.A."/>
            <person name="Weinstock G.M."/>
            <person name="Attaway T."/>
            <person name="Bell S."/>
            <person name="Buhay C.J."/>
            <person name="Chandrabose M.N."/>
            <person name="Chavez D."/>
            <person name="Clerk-Blankenburg K.P."/>
            <person name="Cree A."/>
            <person name="Dao M."/>
            <person name="Davis C."/>
            <person name="Chacko J."/>
            <person name="Dinh H."/>
            <person name="Dugan-Rocha S."/>
            <person name="Fowler G."/>
            <person name="Garner T.T."/>
            <person name="Garnes J."/>
            <person name="Gnirke A."/>
            <person name="Hawes A."/>
            <person name="Hernandez J."/>
            <person name="Hines S."/>
            <person name="Holder M."/>
            <person name="Hume J."/>
            <person name="Jhangiani S.N."/>
            <person name="Joshi V."/>
            <person name="Khan Z.M."/>
            <person name="Jackson L."/>
            <person name="Kovar C."/>
            <person name="Kowis A."/>
            <person name="Lee S."/>
            <person name="Lewis L.R."/>
            <person name="Margolis J."/>
            <person name="Morgan M."/>
            <person name="Nazareth L.V."/>
            <person name="Nguyen N."/>
            <person name="Okwuonu G."/>
            <person name="Parker D."/>
            <person name="Richards S."/>
            <person name="Ruiz S.J."/>
            <person name="Santibanez J."/>
            <person name="Savard J."/>
            <person name="Scherer S.E."/>
            <person name="Schneider B."/>
            <person name="Sodergren E."/>
            <person name="Tautz D."/>
            <person name="Vattahil S."/>
            <person name="Villasana D."/>
            <person name="White C.S."/>
            <person name="Wright R."/>
            <person name="Park Y."/>
            <person name="Beeman R.W."/>
            <person name="Lord J."/>
            <person name="Oppert B."/>
            <person name="Lorenzen M."/>
            <person name="Brown S."/>
            <person name="Wang L."/>
            <person name="Savard J."/>
            <person name="Tautz D."/>
            <person name="Richards S."/>
            <person name="Weinstock G."/>
            <person name="Gibbs R.A."/>
            <person name="Liu Y."/>
            <person name="Worley K."/>
            <person name="Weinstock G."/>
            <person name="Elsik C.G."/>
            <person name="Reese J.T."/>
            <person name="Elhaik E."/>
            <person name="Landan G."/>
            <person name="Graur D."/>
            <person name="Arensburger P."/>
            <person name="Atkinson P."/>
            <person name="Beeman R.W."/>
            <person name="Beidler J."/>
            <person name="Brown S.J."/>
            <person name="Demuth J.P."/>
            <person name="Drury D.W."/>
            <person name="Du Y.Z."/>
            <person name="Fujiwara H."/>
            <person name="Lorenzen M."/>
            <person name="Maselli V."/>
            <person name="Osanai M."/>
            <person name="Park Y."/>
            <person name="Robertson H.M."/>
            <person name="Tu Z."/>
            <person name="Wang J.J."/>
            <person name="Wang S."/>
            <person name="Richards S."/>
            <person name="Song H."/>
            <person name="Zhang L."/>
            <person name="Sodergren E."/>
            <person name="Werner D."/>
            <person name="Stanke M."/>
            <person name="Morgenstern B."/>
            <person name="Solovyev V."/>
            <person name="Kosarev P."/>
            <person name="Brown G."/>
            <person name="Chen H.C."/>
            <person name="Ermolaeva O."/>
            <person name="Hlavina W."/>
            <person name="Kapustin Y."/>
            <person name="Kiryutin B."/>
            <person name="Kitts P."/>
            <person name="Maglott D."/>
            <person name="Pruitt K."/>
            <person name="Sapojnikov V."/>
            <person name="Souvorov A."/>
            <person name="Mackey A.J."/>
            <person name="Waterhouse R.M."/>
            <person name="Wyder S."/>
            <person name="Zdobnov E.M."/>
            <person name="Zdobnov E.M."/>
            <person name="Wyder S."/>
            <person name="Kriventseva E.V."/>
            <person name="Kadowaki T."/>
            <person name="Bork P."/>
            <person name="Aranda M."/>
            <person name="Bao R."/>
            <person name="Beermann A."/>
            <person name="Berns N."/>
            <person name="Bolognesi R."/>
            <person name="Bonneton F."/>
            <person name="Bopp D."/>
            <person name="Brown S.J."/>
            <person name="Bucher G."/>
            <person name="Butts T."/>
            <person name="Chaumot A."/>
            <person name="Denell R.E."/>
            <person name="Ferrier D.E."/>
            <person name="Friedrich M."/>
            <person name="Gordon C.M."/>
            <person name="Jindra M."/>
            <person name="Klingler M."/>
            <person name="Lan Q."/>
            <person name="Lattorff H.M."/>
            <person name="Laudet V."/>
            <person name="von Levetsow C."/>
            <person name="Liu Z."/>
            <person name="Lutz R."/>
            <person name="Lynch J.A."/>
            <person name="da Fonseca R.N."/>
            <person name="Posnien N."/>
            <person name="Reuter R."/>
            <person name="Roth S."/>
            <person name="Savard J."/>
            <person name="Schinko J.B."/>
            <person name="Schmitt C."/>
            <person name="Schoppmeier M."/>
            <person name="Schroder R."/>
            <person name="Shippy T.D."/>
            <person name="Simonnet F."/>
            <person name="Marques-Souza H."/>
            <person name="Tautz D."/>
            <person name="Tomoyasu Y."/>
            <person name="Trauner J."/>
            <person name="Van der Zee M."/>
            <person name="Vervoort M."/>
            <person name="Wittkopp N."/>
            <person name="Wimmer E.A."/>
            <person name="Yang X."/>
            <person name="Jones A.K."/>
            <person name="Sattelle D.B."/>
            <person name="Ebert P.R."/>
            <person name="Nelson D."/>
            <person name="Scott J.G."/>
            <person name="Beeman R.W."/>
            <person name="Muthukrishnan S."/>
            <person name="Kramer K.J."/>
            <person name="Arakane Y."/>
            <person name="Beeman R.W."/>
            <person name="Zhu Q."/>
            <person name="Hogenkamp D."/>
            <person name="Dixit R."/>
            <person name="Oppert B."/>
            <person name="Jiang H."/>
            <person name="Zou Z."/>
            <person name="Marshall J."/>
            <person name="Elpidina E."/>
            <person name="Vinokurov K."/>
            <person name="Oppert C."/>
            <person name="Zou Z."/>
            <person name="Evans J."/>
            <person name="Lu Z."/>
            <person name="Zhao P."/>
            <person name="Sumathipala N."/>
            <person name="Altincicek B."/>
            <person name="Vilcinskas A."/>
            <person name="Williams M."/>
            <person name="Hultmark D."/>
            <person name="Hetru C."/>
            <person name="Jiang H."/>
            <person name="Grimmelikhuijzen C.J."/>
            <person name="Hauser F."/>
            <person name="Cazzamali G."/>
            <person name="Williamson M."/>
            <person name="Park Y."/>
            <person name="Li B."/>
            <person name="Tanaka Y."/>
            <person name="Predel R."/>
            <person name="Neupert S."/>
            <person name="Schachtner J."/>
            <person name="Verleyen P."/>
            <person name="Raible F."/>
            <person name="Bork P."/>
            <person name="Friedrich M."/>
            <person name="Walden K.K."/>
            <person name="Robertson H.M."/>
            <person name="Angeli S."/>
            <person name="Foret S."/>
            <person name="Bucher G."/>
            <person name="Schuetz S."/>
            <person name="Maleszka R."/>
            <person name="Wimmer E.A."/>
            <person name="Beeman R.W."/>
            <person name="Lorenzen M."/>
            <person name="Tomoyasu Y."/>
            <person name="Miller S.C."/>
            <person name="Grossmann D."/>
            <person name="Bucher G."/>
        </authorList>
    </citation>
    <scope>NUCLEOTIDE SEQUENCE [LARGE SCALE GENOMIC DNA]</scope>
    <source>
        <strain evidence="1 2">Georgia GA2</strain>
    </source>
</reference>
<reference evidence="1 2" key="2">
    <citation type="journal article" date="2010" name="Nucleic Acids Res.">
        <title>BeetleBase in 2010: revisions to provide comprehensive genomic information for Tribolium castaneum.</title>
        <authorList>
            <person name="Kim H.S."/>
            <person name="Murphy T."/>
            <person name="Xia J."/>
            <person name="Caragea D."/>
            <person name="Park Y."/>
            <person name="Beeman R.W."/>
            <person name="Lorenzen M.D."/>
            <person name="Butcher S."/>
            <person name="Manak J.R."/>
            <person name="Brown S.J."/>
        </authorList>
    </citation>
    <scope>GENOME REANNOTATION</scope>
    <source>
        <strain evidence="1 2">Georgia GA2</strain>
    </source>
</reference>
<dbReference type="Proteomes" id="UP000007266">
    <property type="component" value="Linkage group 3"/>
</dbReference>
<gene>
    <name evidence="1" type="primary">GLEAN_03658</name>
    <name evidence="1" type="ORF">TcasGA2_TC003658</name>
</gene>
<evidence type="ECO:0000313" key="1">
    <source>
        <dbReference type="EMBL" id="EFA00772.1"/>
    </source>
</evidence>
<sequence length="102" mass="11846">MSRIRKVCAIASIKEIAKLELHFRKALAIFANQLTSLRVFKKKTTDFNAKYLNFTPGAILLLVSTTFKPKYWIGLSKFPVPINPRTDVHDEKYRPFKFKSEL</sequence>
<keyword evidence="2" id="KW-1185">Reference proteome</keyword>
<dbReference type="HOGENOM" id="CLU_2280969_0_0_1"/>
<protein>
    <submittedName>
        <fullName evidence="1">Uncharacterized protein</fullName>
    </submittedName>
</protein>
<name>D6WDG8_TRICA</name>
<evidence type="ECO:0000313" key="2">
    <source>
        <dbReference type="Proteomes" id="UP000007266"/>
    </source>
</evidence>
<dbReference type="InParanoid" id="D6WDG8"/>